<dbReference type="Pfam" id="PF07714">
    <property type="entry name" value="PK_Tyr_Ser-Thr"/>
    <property type="match status" value="1"/>
</dbReference>
<dbReference type="FunFam" id="1.10.510.10:FF:000084">
    <property type="entry name" value="Wall-associated receptor kinase 2"/>
    <property type="match status" value="1"/>
</dbReference>
<comment type="caution">
    <text evidence="18">The sequence shown here is derived from an EMBL/GenBank/DDBJ whole genome shotgun (WGS) entry which is preliminary data.</text>
</comment>
<keyword evidence="12" id="KW-0325">Glycoprotein</keyword>
<feature type="signal peptide" evidence="16">
    <location>
        <begin position="1"/>
        <end position="20"/>
    </location>
</feature>
<dbReference type="Pfam" id="PF13947">
    <property type="entry name" value="GUB_WAK_bind"/>
    <property type="match status" value="1"/>
</dbReference>
<dbReference type="PROSITE" id="PS00108">
    <property type="entry name" value="PROTEIN_KINASE_ST"/>
    <property type="match status" value="1"/>
</dbReference>
<dbReference type="PANTHER" id="PTHR27005">
    <property type="entry name" value="WALL-ASSOCIATED RECEPTOR KINASE-LIKE 21"/>
    <property type="match status" value="1"/>
</dbReference>
<keyword evidence="2" id="KW-0723">Serine/threonine-protein kinase</keyword>
<dbReference type="InterPro" id="IPR000719">
    <property type="entry name" value="Prot_kinase_dom"/>
</dbReference>
<dbReference type="GO" id="GO:0004674">
    <property type="term" value="F:protein serine/threonine kinase activity"/>
    <property type="evidence" value="ECO:0007669"/>
    <property type="project" value="UniProtKB-KW"/>
</dbReference>
<name>A0AAW1ISF7_SAPOF</name>
<evidence type="ECO:0000256" key="14">
    <source>
        <dbReference type="ARBA" id="ARBA00047951"/>
    </source>
</evidence>
<evidence type="ECO:0000259" key="17">
    <source>
        <dbReference type="PROSITE" id="PS50011"/>
    </source>
</evidence>
<evidence type="ECO:0000313" key="19">
    <source>
        <dbReference type="Proteomes" id="UP001443914"/>
    </source>
</evidence>
<dbReference type="GO" id="GO:0005524">
    <property type="term" value="F:ATP binding"/>
    <property type="evidence" value="ECO:0007669"/>
    <property type="project" value="UniProtKB-KW"/>
</dbReference>
<evidence type="ECO:0000313" key="18">
    <source>
        <dbReference type="EMBL" id="KAK9692180.1"/>
    </source>
</evidence>
<evidence type="ECO:0000256" key="12">
    <source>
        <dbReference type="ARBA" id="ARBA00023180"/>
    </source>
</evidence>
<comment type="catalytic activity">
    <reaction evidence="13">
        <text>L-seryl-[protein] + ATP = O-phospho-L-seryl-[protein] + ADP + H(+)</text>
        <dbReference type="Rhea" id="RHEA:17989"/>
        <dbReference type="Rhea" id="RHEA-COMP:9863"/>
        <dbReference type="Rhea" id="RHEA-COMP:11604"/>
        <dbReference type="ChEBI" id="CHEBI:15378"/>
        <dbReference type="ChEBI" id="CHEBI:29999"/>
        <dbReference type="ChEBI" id="CHEBI:30616"/>
        <dbReference type="ChEBI" id="CHEBI:83421"/>
        <dbReference type="ChEBI" id="CHEBI:456216"/>
    </reaction>
</comment>
<dbReference type="EMBL" id="JBDFQZ010000009">
    <property type="protein sequence ID" value="KAK9692180.1"/>
    <property type="molecule type" value="Genomic_DNA"/>
</dbReference>
<dbReference type="FunFam" id="3.30.200.20:FF:000043">
    <property type="entry name" value="Wall-associated receptor kinase 2"/>
    <property type="match status" value="1"/>
</dbReference>
<sequence>MMSLFLLTIQLLLVLRLAVGDVGANIAKPNCSDICGEVQIPYPFGVGDNCYYNKSYEINCKDAKPFLPGYNLEVLDINWPGRYSVLDPRSNDADASDLRLTVGLRSPNLCQSNGLKEVRSYDFRDTPFRFSRWYNVFMVEGCGGSVVLKNRNGNVLTGCASFCDSNKSRASCYGVGCCQASLLSSPTSDFIEKGDQGDLDFYEVALDFEQQPIKSNSCNISAVLIDSASVNKFAGKLSTVQTFPTVLEWQGIYTSSHGYRNFTCYDEFSTGPQCYCRFPYQGNPFLPNGCQLLAACRKCKHRCTELYNSTDSTWYIGCAKNSFFKRASIIGFSSGIGLVLLILGCYWLYRYMKKRKEIKQKAKNFKRNGGLLLQQQMSSTEGIVEKTKVFTVAELEKATDNFNENRILGQGGQGTVYKGMLMDGRIVAIKKSKKVDETQVEPFINEVVLLSQINHRNVVGLLGCCLETEVPTLVYEFIPNGTLYQHLHGQGDEFQITWKMRLQIAAESAGAIAYLHSSSSAPIYHRDIKSTNILLDEKYRAKVSDFGTSRAITIDQTHVTTVVQGTYGYLDPEYFQSNQFTEKSDVYSFGVVLVELLTGKKPIHPTGNGGWISLAAEFLSTMEDSRLSDILDSSIVDEGKEDEFIAVAKLARNCLYMNGKQRPTMKEIAAQLDAIRSAQMPVPKEVKPAESHDVVPEVIHFHSGPSSRSTFSIDDGPPACSIEVQPLMSRT</sequence>
<keyword evidence="3" id="KW-0808">Transferase</keyword>
<evidence type="ECO:0000256" key="15">
    <source>
        <dbReference type="SAM" id="Phobius"/>
    </source>
</evidence>
<evidence type="ECO:0000256" key="9">
    <source>
        <dbReference type="ARBA" id="ARBA00022989"/>
    </source>
</evidence>
<keyword evidence="9 15" id="KW-1133">Transmembrane helix</keyword>
<dbReference type="GO" id="GO:0030247">
    <property type="term" value="F:polysaccharide binding"/>
    <property type="evidence" value="ECO:0007669"/>
    <property type="project" value="InterPro"/>
</dbReference>
<evidence type="ECO:0000256" key="1">
    <source>
        <dbReference type="ARBA" id="ARBA00004479"/>
    </source>
</evidence>
<feature type="domain" description="Protein kinase" evidence="17">
    <location>
        <begin position="402"/>
        <end position="675"/>
    </location>
</feature>
<dbReference type="SUPFAM" id="SSF56112">
    <property type="entry name" value="Protein kinase-like (PK-like)"/>
    <property type="match status" value="1"/>
</dbReference>
<dbReference type="SMART" id="SM00220">
    <property type="entry name" value="S_TKc"/>
    <property type="match status" value="1"/>
</dbReference>
<dbReference type="InterPro" id="IPR025287">
    <property type="entry name" value="WAK_GUB"/>
</dbReference>
<dbReference type="Gene3D" id="3.30.200.20">
    <property type="entry name" value="Phosphorylase Kinase, domain 1"/>
    <property type="match status" value="1"/>
</dbReference>
<organism evidence="18 19">
    <name type="scientific">Saponaria officinalis</name>
    <name type="common">Common soapwort</name>
    <name type="synonym">Lychnis saponaria</name>
    <dbReference type="NCBI Taxonomy" id="3572"/>
    <lineage>
        <taxon>Eukaryota</taxon>
        <taxon>Viridiplantae</taxon>
        <taxon>Streptophyta</taxon>
        <taxon>Embryophyta</taxon>
        <taxon>Tracheophyta</taxon>
        <taxon>Spermatophyta</taxon>
        <taxon>Magnoliopsida</taxon>
        <taxon>eudicotyledons</taxon>
        <taxon>Gunneridae</taxon>
        <taxon>Pentapetalae</taxon>
        <taxon>Caryophyllales</taxon>
        <taxon>Caryophyllaceae</taxon>
        <taxon>Caryophylleae</taxon>
        <taxon>Saponaria</taxon>
    </lineage>
</organism>
<dbReference type="CDD" id="cd14066">
    <property type="entry name" value="STKc_IRAK"/>
    <property type="match status" value="1"/>
</dbReference>
<dbReference type="InterPro" id="IPR045274">
    <property type="entry name" value="WAK-like"/>
</dbReference>
<evidence type="ECO:0000256" key="3">
    <source>
        <dbReference type="ARBA" id="ARBA00022679"/>
    </source>
</evidence>
<comment type="subcellular location">
    <subcellularLocation>
        <location evidence="1">Membrane</location>
        <topology evidence="1">Single-pass type I membrane protein</topology>
    </subcellularLocation>
</comment>
<dbReference type="AlphaFoldDB" id="A0AAW1ISF7"/>
<evidence type="ECO:0000256" key="6">
    <source>
        <dbReference type="ARBA" id="ARBA00022741"/>
    </source>
</evidence>
<accession>A0AAW1ISF7</accession>
<evidence type="ECO:0000256" key="4">
    <source>
        <dbReference type="ARBA" id="ARBA00022692"/>
    </source>
</evidence>
<keyword evidence="19" id="KW-1185">Reference proteome</keyword>
<evidence type="ECO:0000256" key="7">
    <source>
        <dbReference type="ARBA" id="ARBA00022777"/>
    </source>
</evidence>
<evidence type="ECO:0000256" key="13">
    <source>
        <dbReference type="ARBA" id="ARBA00047558"/>
    </source>
</evidence>
<evidence type="ECO:0000256" key="8">
    <source>
        <dbReference type="ARBA" id="ARBA00022840"/>
    </source>
</evidence>
<keyword evidence="4 15" id="KW-0812">Transmembrane</keyword>
<evidence type="ECO:0000256" key="2">
    <source>
        <dbReference type="ARBA" id="ARBA00022527"/>
    </source>
</evidence>
<protein>
    <recommendedName>
        <fullName evidence="17">Protein kinase domain-containing protein</fullName>
    </recommendedName>
</protein>
<keyword evidence="11" id="KW-1015">Disulfide bond</keyword>
<proteinExistence type="predicted"/>
<dbReference type="GO" id="GO:0007166">
    <property type="term" value="P:cell surface receptor signaling pathway"/>
    <property type="evidence" value="ECO:0007669"/>
    <property type="project" value="InterPro"/>
</dbReference>
<keyword evidence="6" id="KW-0547">Nucleotide-binding</keyword>
<comment type="catalytic activity">
    <reaction evidence="14">
        <text>L-threonyl-[protein] + ATP = O-phospho-L-threonyl-[protein] + ADP + H(+)</text>
        <dbReference type="Rhea" id="RHEA:46608"/>
        <dbReference type="Rhea" id="RHEA-COMP:11060"/>
        <dbReference type="Rhea" id="RHEA-COMP:11605"/>
        <dbReference type="ChEBI" id="CHEBI:15378"/>
        <dbReference type="ChEBI" id="CHEBI:30013"/>
        <dbReference type="ChEBI" id="CHEBI:30616"/>
        <dbReference type="ChEBI" id="CHEBI:61977"/>
        <dbReference type="ChEBI" id="CHEBI:456216"/>
    </reaction>
</comment>
<evidence type="ECO:0000256" key="16">
    <source>
        <dbReference type="SAM" id="SignalP"/>
    </source>
</evidence>
<evidence type="ECO:0000256" key="10">
    <source>
        <dbReference type="ARBA" id="ARBA00023136"/>
    </source>
</evidence>
<reference evidence="18" key="1">
    <citation type="submission" date="2024-03" db="EMBL/GenBank/DDBJ databases">
        <title>WGS assembly of Saponaria officinalis var. Norfolk2.</title>
        <authorList>
            <person name="Jenkins J."/>
            <person name="Shu S."/>
            <person name="Grimwood J."/>
            <person name="Barry K."/>
            <person name="Goodstein D."/>
            <person name="Schmutz J."/>
            <person name="Leebens-Mack J."/>
            <person name="Osbourn A."/>
        </authorList>
    </citation>
    <scope>NUCLEOTIDE SEQUENCE [LARGE SCALE GENOMIC DNA]</scope>
    <source>
        <strain evidence="18">JIC</strain>
    </source>
</reference>
<evidence type="ECO:0000256" key="11">
    <source>
        <dbReference type="ARBA" id="ARBA00023157"/>
    </source>
</evidence>
<dbReference type="Proteomes" id="UP001443914">
    <property type="component" value="Unassembled WGS sequence"/>
</dbReference>
<feature type="chain" id="PRO_5043945942" description="Protein kinase domain-containing protein" evidence="16">
    <location>
        <begin position="21"/>
        <end position="731"/>
    </location>
</feature>
<keyword evidence="5 16" id="KW-0732">Signal</keyword>
<dbReference type="PANTHER" id="PTHR27005:SF521">
    <property type="entry name" value="WALL-ASSOCIATED RECEPTOR KINASE-LIKE 6"/>
    <property type="match status" value="1"/>
</dbReference>
<keyword evidence="7" id="KW-0418">Kinase</keyword>
<keyword evidence="8" id="KW-0067">ATP-binding</keyword>
<dbReference type="InterPro" id="IPR008271">
    <property type="entry name" value="Ser/Thr_kinase_AS"/>
</dbReference>
<dbReference type="PROSITE" id="PS50011">
    <property type="entry name" value="PROTEIN_KINASE_DOM"/>
    <property type="match status" value="1"/>
</dbReference>
<feature type="transmembrane region" description="Helical" evidence="15">
    <location>
        <begin position="329"/>
        <end position="349"/>
    </location>
</feature>
<dbReference type="InterPro" id="IPR001245">
    <property type="entry name" value="Ser-Thr/Tyr_kinase_cat_dom"/>
</dbReference>
<dbReference type="InterPro" id="IPR011009">
    <property type="entry name" value="Kinase-like_dom_sf"/>
</dbReference>
<keyword evidence="10 15" id="KW-0472">Membrane</keyword>
<gene>
    <name evidence="18" type="ORF">RND81_09G246300</name>
</gene>
<dbReference type="GO" id="GO:0005886">
    <property type="term" value="C:plasma membrane"/>
    <property type="evidence" value="ECO:0007669"/>
    <property type="project" value="TreeGrafter"/>
</dbReference>
<dbReference type="Gene3D" id="1.10.510.10">
    <property type="entry name" value="Transferase(Phosphotransferase) domain 1"/>
    <property type="match status" value="1"/>
</dbReference>
<evidence type="ECO:0000256" key="5">
    <source>
        <dbReference type="ARBA" id="ARBA00022729"/>
    </source>
</evidence>